<evidence type="ECO:0000256" key="3">
    <source>
        <dbReference type="ARBA" id="ARBA00022741"/>
    </source>
</evidence>
<dbReference type="InterPro" id="IPR006195">
    <property type="entry name" value="aa-tRNA-synth_II"/>
</dbReference>
<dbReference type="InterPro" id="IPR004154">
    <property type="entry name" value="Anticodon-bd"/>
</dbReference>
<dbReference type="InterPro" id="IPR004499">
    <property type="entry name" value="Pro-tRNA-ligase_IIa_arc-type"/>
</dbReference>
<dbReference type="InterPro" id="IPR045864">
    <property type="entry name" value="aa-tRNA-synth_II/BPL/LPL"/>
</dbReference>
<dbReference type="SUPFAM" id="SSF55681">
    <property type="entry name" value="Class II aaRS and biotin synthetases"/>
    <property type="match status" value="1"/>
</dbReference>
<comment type="subcellular location">
    <subcellularLocation>
        <location evidence="8">Cytoplasm</location>
    </subcellularLocation>
</comment>
<dbReference type="GO" id="GO:0017101">
    <property type="term" value="C:aminoacyl-tRNA synthetase multienzyme complex"/>
    <property type="evidence" value="ECO:0007669"/>
    <property type="project" value="TreeGrafter"/>
</dbReference>
<dbReference type="InterPro" id="IPR036621">
    <property type="entry name" value="Anticodon-bd_dom_sf"/>
</dbReference>
<dbReference type="SUPFAM" id="SSF52954">
    <property type="entry name" value="Class II aaRS ABD-related"/>
    <property type="match status" value="1"/>
</dbReference>
<evidence type="ECO:0000256" key="7">
    <source>
        <dbReference type="ARBA" id="ARBA00047671"/>
    </source>
</evidence>
<dbReference type="Gene3D" id="3.40.50.800">
    <property type="entry name" value="Anticodon-binding domain"/>
    <property type="match status" value="1"/>
</dbReference>
<dbReference type="GO" id="GO:0005737">
    <property type="term" value="C:cytoplasm"/>
    <property type="evidence" value="ECO:0007669"/>
    <property type="project" value="UniProtKB-SubCell"/>
</dbReference>
<dbReference type="GO" id="GO:0004827">
    <property type="term" value="F:proline-tRNA ligase activity"/>
    <property type="evidence" value="ECO:0007669"/>
    <property type="project" value="UniProtKB-UniRule"/>
</dbReference>
<dbReference type="AlphaFoldDB" id="A0A6J4V944"/>
<keyword evidence="4 8" id="KW-0067">ATP-binding</keyword>
<comment type="catalytic activity">
    <reaction evidence="7 8">
        <text>tRNA(Pro) + L-proline + ATP = L-prolyl-tRNA(Pro) + AMP + diphosphate</text>
        <dbReference type="Rhea" id="RHEA:14305"/>
        <dbReference type="Rhea" id="RHEA-COMP:9700"/>
        <dbReference type="Rhea" id="RHEA-COMP:9702"/>
        <dbReference type="ChEBI" id="CHEBI:30616"/>
        <dbReference type="ChEBI" id="CHEBI:33019"/>
        <dbReference type="ChEBI" id="CHEBI:60039"/>
        <dbReference type="ChEBI" id="CHEBI:78442"/>
        <dbReference type="ChEBI" id="CHEBI:78532"/>
        <dbReference type="ChEBI" id="CHEBI:456215"/>
        <dbReference type="EC" id="6.1.1.15"/>
    </reaction>
</comment>
<dbReference type="GO" id="GO:0005524">
    <property type="term" value="F:ATP binding"/>
    <property type="evidence" value="ECO:0007669"/>
    <property type="project" value="UniProtKB-UniRule"/>
</dbReference>
<evidence type="ECO:0000256" key="8">
    <source>
        <dbReference type="HAMAP-Rule" id="MF_01571"/>
    </source>
</evidence>
<name>A0A6J4V944_9BACT</name>
<evidence type="ECO:0000259" key="9">
    <source>
        <dbReference type="PROSITE" id="PS50862"/>
    </source>
</evidence>
<dbReference type="EMBL" id="CADCWM010000625">
    <property type="protein sequence ID" value="CAA9572795.1"/>
    <property type="molecule type" value="Genomic_DNA"/>
</dbReference>
<dbReference type="Gene3D" id="3.30.930.10">
    <property type="entry name" value="Bira Bifunctional Protein, Domain 2"/>
    <property type="match status" value="1"/>
</dbReference>
<dbReference type="PANTHER" id="PTHR43382">
    <property type="entry name" value="PROLYL-TRNA SYNTHETASE"/>
    <property type="match status" value="1"/>
</dbReference>
<keyword evidence="2 8" id="KW-0436">Ligase</keyword>
<accession>A0A6J4V944</accession>
<proteinExistence type="inferred from homology"/>
<dbReference type="InterPro" id="IPR002314">
    <property type="entry name" value="aa-tRNA-synt_IIb"/>
</dbReference>
<keyword evidence="1 8" id="KW-0963">Cytoplasm</keyword>
<dbReference type="CDD" id="cd00862">
    <property type="entry name" value="ProRS_anticodon_zinc"/>
    <property type="match status" value="1"/>
</dbReference>
<dbReference type="HAMAP" id="MF_01571">
    <property type="entry name" value="Pro_tRNA_synth_type3"/>
    <property type="match status" value="1"/>
</dbReference>
<dbReference type="InterPro" id="IPR016061">
    <property type="entry name" value="Pro-tRNA_ligase_II_C"/>
</dbReference>
<comment type="subunit">
    <text evidence="8">Homodimer.</text>
</comment>
<sequence length="492" mass="55333">MTTEQTRADAGRYVEDLADIEDDFDRWYVEVVKKSGLIDDSPIRGCKIIKPYGYALWEACMNYLDPQFKATGVENASFPMFIPRANLEREADHVEGFAPEVAWVTHGGGRAFPESEWWAVRPTSEAVILPAFGKWIQSYRDLPLLINQWNSVFRWTDRPRAFLRTAEFLWHEGHTAHATAEEAVERTLQMLEIFRVFLEEQCAIPTIPGVKSEAEKFAGAQRTYTVEAMMGGKKWALQAGTSHYFGDHFGRAFDVQFLDRDGSRKFIESTSWAVSQRVIGAVIMVHGDDAGLILPPRMAPIQAIGVPIYKNDEEKAQVEEALDAALGAVAFAGVRAKADWSDQRSGWKRNEWELRGVPIRLEIGPRDIAAGVATIVRRDTREKEQVATDDLATRVPLLLEQIQTDLLRRARALLDENTHPIDDYDALKEHVAANRGFALVRWCLDPACEAAIKEETKATSRCLPLGGQDDPGPCVRCGREATGPRWVFARAY</sequence>
<dbReference type="Pfam" id="PF09180">
    <property type="entry name" value="ProRS-C_1"/>
    <property type="match status" value="1"/>
</dbReference>
<gene>
    <name evidence="8" type="primary">proS</name>
    <name evidence="10" type="ORF">AVDCRST_MAG88-2511</name>
</gene>
<dbReference type="GO" id="GO:0006433">
    <property type="term" value="P:prolyl-tRNA aminoacylation"/>
    <property type="evidence" value="ECO:0007669"/>
    <property type="project" value="UniProtKB-UniRule"/>
</dbReference>
<organism evidence="10">
    <name type="scientific">uncultured Thermomicrobiales bacterium</name>
    <dbReference type="NCBI Taxonomy" id="1645740"/>
    <lineage>
        <taxon>Bacteria</taxon>
        <taxon>Pseudomonadati</taxon>
        <taxon>Thermomicrobiota</taxon>
        <taxon>Thermomicrobia</taxon>
        <taxon>Thermomicrobiales</taxon>
        <taxon>environmental samples</taxon>
    </lineage>
</organism>
<dbReference type="NCBIfam" id="TIGR00408">
    <property type="entry name" value="proS_fam_I"/>
    <property type="match status" value="1"/>
</dbReference>
<dbReference type="CDD" id="cd00778">
    <property type="entry name" value="ProRS_core_arch_euk"/>
    <property type="match status" value="1"/>
</dbReference>
<dbReference type="FunFam" id="3.30.930.10:FF:000037">
    <property type="entry name" value="Proline--tRNA ligase"/>
    <property type="match status" value="1"/>
</dbReference>
<keyword evidence="3 8" id="KW-0547">Nucleotide-binding</keyword>
<evidence type="ECO:0000313" key="10">
    <source>
        <dbReference type="EMBL" id="CAA9572795.1"/>
    </source>
</evidence>
<reference evidence="10" key="1">
    <citation type="submission" date="2020-02" db="EMBL/GenBank/DDBJ databases">
        <authorList>
            <person name="Meier V. D."/>
        </authorList>
    </citation>
    <scope>NUCLEOTIDE SEQUENCE</scope>
    <source>
        <strain evidence="10">AVDCRST_MAG88</strain>
    </source>
</reference>
<dbReference type="Gene3D" id="3.30.110.30">
    <property type="entry name" value="C-terminal domain of ProRS"/>
    <property type="match status" value="1"/>
</dbReference>
<dbReference type="PROSITE" id="PS50862">
    <property type="entry name" value="AA_TRNA_LIGASE_II"/>
    <property type="match status" value="1"/>
</dbReference>
<dbReference type="Pfam" id="PF03129">
    <property type="entry name" value="HGTP_anticodon"/>
    <property type="match status" value="1"/>
</dbReference>
<evidence type="ECO:0000256" key="2">
    <source>
        <dbReference type="ARBA" id="ARBA00022598"/>
    </source>
</evidence>
<protein>
    <recommendedName>
        <fullName evidence="8">Proline--tRNA ligase</fullName>
        <ecNumber evidence="8">6.1.1.15</ecNumber>
    </recommendedName>
    <alternativeName>
        <fullName evidence="8">Prolyl-tRNA synthetase</fullName>
        <shortName evidence="8">ProRS</shortName>
    </alternativeName>
</protein>
<dbReference type="SMART" id="SM00946">
    <property type="entry name" value="ProRS-C_1"/>
    <property type="match status" value="1"/>
</dbReference>
<keyword evidence="5 8" id="KW-0648">Protein biosynthesis</keyword>
<dbReference type="SUPFAM" id="SSF64586">
    <property type="entry name" value="C-terminal domain of ProRS"/>
    <property type="match status" value="1"/>
</dbReference>
<comment type="similarity">
    <text evidence="8">Belongs to the class-II aminoacyl-tRNA synthetase family. ProS type 3 subfamily.</text>
</comment>
<comment type="function">
    <text evidence="8">Catalyzes the attachment of proline to tRNA(Pro) in a two-step reaction: proline is first activated by ATP to form Pro-AMP and then transferred to the acceptor end of tRNA(Pro).</text>
</comment>
<evidence type="ECO:0000256" key="5">
    <source>
        <dbReference type="ARBA" id="ARBA00022917"/>
    </source>
</evidence>
<dbReference type="InterPro" id="IPR033721">
    <property type="entry name" value="ProRS_core_arch_euk"/>
</dbReference>
<dbReference type="Pfam" id="PF00587">
    <property type="entry name" value="tRNA-synt_2b"/>
    <property type="match status" value="1"/>
</dbReference>
<dbReference type="EC" id="6.1.1.15" evidence="8"/>
<dbReference type="InterPro" id="IPR017449">
    <property type="entry name" value="Pro-tRNA_synth_II"/>
</dbReference>
<keyword evidence="6 8" id="KW-0030">Aminoacyl-tRNA synthetase</keyword>
<comment type="domain">
    <text evidence="8">Consists of three domains: the N-terminal catalytic domain, the anticodon-binding domain and the C-terminal extension.</text>
</comment>
<dbReference type="PANTHER" id="PTHR43382:SF2">
    <property type="entry name" value="BIFUNCTIONAL GLUTAMATE_PROLINE--TRNA LIGASE"/>
    <property type="match status" value="1"/>
</dbReference>
<evidence type="ECO:0000256" key="6">
    <source>
        <dbReference type="ARBA" id="ARBA00023146"/>
    </source>
</evidence>
<evidence type="ECO:0000256" key="1">
    <source>
        <dbReference type="ARBA" id="ARBA00022490"/>
    </source>
</evidence>
<feature type="domain" description="Aminoacyl-transfer RNA synthetases class-II family profile" evidence="9">
    <location>
        <begin position="25"/>
        <end position="295"/>
    </location>
</feature>
<evidence type="ECO:0000256" key="4">
    <source>
        <dbReference type="ARBA" id="ARBA00022840"/>
    </source>
</evidence>